<dbReference type="Gene3D" id="2.60.120.330">
    <property type="entry name" value="B-lactam Antibiotic, Isopenicillin N Synthase, Chain"/>
    <property type="match status" value="1"/>
</dbReference>
<proteinExistence type="inferred from homology"/>
<feature type="compositionally biased region" description="Basic and acidic residues" evidence="3">
    <location>
        <begin position="347"/>
        <end position="358"/>
    </location>
</feature>
<evidence type="ECO:0000313" key="6">
    <source>
        <dbReference type="Proteomes" id="UP000078343"/>
    </source>
</evidence>
<feature type="domain" description="Fe2OG dioxygenase" evidence="4">
    <location>
        <begin position="187"/>
        <end position="306"/>
    </location>
</feature>
<dbReference type="InterPro" id="IPR027443">
    <property type="entry name" value="IPNS-like_sf"/>
</dbReference>
<evidence type="ECO:0000256" key="1">
    <source>
        <dbReference type="ARBA" id="ARBA00008056"/>
    </source>
</evidence>
<dbReference type="GO" id="GO:0044283">
    <property type="term" value="P:small molecule biosynthetic process"/>
    <property type="evidence" value="ECO:0007669"/>
    <property type="project" value="UniProtKB-ARBA"/>
</dbReference>
<dbReference type="InterPro" id="IPR044861">
    <property type="entry name" value="IPNS-like_FE2OG_OXY"/>
</dbReference>
<dbReference type="GO" id="GO:0016491">
    <property type="term" value="F:oxidoreductase activity"/>
    <property type="evidence" value="ECO:0007669"/>
    <property type="project" value="UniProtKB-KW"/>
</dbReference>
<dbReference type="PROSITE" id="PS51471">
    <property type="entry name" value="FE2OG_OXY"/>
    <property type="match status" value="1"/>
</dbReference>
<protein>
    <recommendedName>
        <fullName evidence="4">Fe2OG dioxygenase domain-containing protein</fullName>
    </recommendedName>
</protein>
<keyword evidence="2" id="KW-0479">Metal-binding</keyword>
<dbReference type="OrthoDB" id="288590at2759"/>
<comment type="similarity">
    <text evidence="1 2">Belongs to the iron/ascorbate-dependent oxidoreductase family.</text>
</comment>
<name>A0A178ZJ58_9EURO</name>
<dbReference type="EMBL" id="LVYI01000004">
    <property type="protein sequence ID" value="OAP59839.1"/>
    <property type="molecule type" value="Genomic_DNA"/>
</dbReference>
<dbReference type="GeneID" id="30009009"/>
<comment type="caution">
    <text evidence="5">The sequence shown here is derived from an EMBL/GenBank/DDBJ whole genome shotgun (WGS) entry which is preliminary data.</text>
</comment>
<dbReference type="STRING" id="1367422.A0A178ZJ58"/>
<evidence type="ECO:0000256" key="2">
    <source>
        <dbReference type="RuleBase" id="RU003682"/>
    </source>
</evidence>
<reference evidence="5 6" key="1">
    <citation type="submission" date="2016-04" db="EMBL/GenBank/DDBJ databases">
        <title>Draft genome of Fonsecaea erecta CBS 125763.</title>
        <authorList>
            <person name="Weiss V.A."/>
            <person name="Vicente V.A."/>
            <person name="Raittz R.T."/>
            <person name="Moreno L.F."/>
            <person name="De Souza E.M."/>
            <person name="Pedrosa F.O."/>
            <person name="Steffens M.B."/>
            <person name="Faoro H."/>
            <person name="Tadra-Sfeir M.Z."/>
            <person name="Najafzadeh M.J."/>
            <person name="Felipe M.S."/>
            <person name="Teixeira M."/>
            <person name="Sun J."/>
            <person name="Xi L."/>
            <person name="Gomes R."/>
            <person name="De Azevedo C.M."/>
            <person name="Salgado C.G."/>
            <person name="Da Silva M.B."/>
            <person name="Nascimento M.F."/>
            <person name="Queiroz-Telles F."/>
            <person name="Attili D.S."/>
            <person name="Gorbushina A."/>
        </authorList>
    </citation>
    <scope>NUCLEOTIDE SEQUENCE [LARGE SCALE GENOMIC DNA]</scope>
    <source>
        <strain evidence="5 6">CBS 125763</strain>
    </source>
</reference>
<evidence type="ECO:0000313" key="5">
    <source>
        <dbReference type="EMBL" id="OAP59839.1"/>
    </source>
</evidence>
<evidence type="ECO:0000256" key="3">
    <source>
        <dbReference type="SAM" id="MobiDB-lite"/>
    </source>
</evidence>
<accession>A0A178ZJ58</accession>
<evidence type="ECO:0000259" key="4">
    <source>
        <dbReference type="PROSITE" id="PS51471"/>
    </source>
</evidence>
<dbReference type="GO" id="GO:0046872">
    <property type="term" value="F:metal ion binding"/>
    <property type="evidence" value="ECO:0007669"/>
    <property type="project" value="UniProtKB-KW"/>
</dbReference>
<dbReference type="Proteomes" id="UP000078343">
    <property type="component" value="Unassembled WGS sequence"/>
</dbReference>
<dbReference type="Pfam" id="PF03171">
    <property type="entry name" value="2OG-FeII_Oxy"/>
    <property type="match status" value="1"/>
</dbReference>
<dbReference type="InterPro" id="IPR005123">
    <property type="entry name" value="Oxoglu/Fe-dep_dioxygenase_dom"/>
</dbReference>
<sequence>MAVGTDIPIIDFTQASSSPDQVARELLRACTDWGERPDMNKGAMWPGADLLSLSHPGFFFVKNHPIPQDAIDGIFDLERRFFAQPLSAKLEAPYIASKNAGYKPASSYGADARFTDPREAISINKWPTVEHATAAALPPILNDARQQIFSFQQRVRVFTKQLLELMALALDLPQTTFARYHGPDKENFDNFELMHYPPVTAGSDTSQRVPAFRISPHTDWGTLTLLFQTTVGGLEVRPPKYTSPDLSLDTETWTPAPALPDLILVNIGDMLEFWTAGKLKSTWHRVVPTATEGGLDRYTFAYFLHPDKDAVLVPMQGMEKQGWVPRYAGAGRTAEEHIHARIEGVHGKSKLKTEDKGKGVLQSGAGEIDARA</sequence>
<keyword evidence="6" id="KW-1185">Reference proteome</keyword>
<dbReference type="InterPro" id="IPR050231">
    <property type="entry name" value="Iron_ascorbate_oxido_reductase"/>
</dbReference>
<dbReference type="SUPFAM" id="SSF51197">
    <property type="entry name" value="Clavaminate synthase-like"/>
    <property type="match status" value="1"/>
</dbReference>
<dbReference type="RefSeq" id="XP_018693206.1">
    <property type="nucleotide sequence ID" value="XM_018836353.1"/>
</dbReference>
<keyword evidence="2" id="KW-0408">Iron</keyword>
<dbReference type="InterPro" id="IPR026992">
    <property type="entry name" value="DIOX_N"/>
</dbReference>
<feature type="region of interest" description="Disordered" evidence="3">
    <location>
        <begin position="347"/>
        <end position="372"/>
    </location>
</feature>
<dbReference type="AlphaFoldDB" id="A0A178ZJ58"/>
<organism evidence="5 6">
    <name type="scientific">Fonsecaea erecta</name>
    <dbReference type="NCBI Taxonomy" id="1367422"/>
    <lineage>
        <taxon>Eukaryota</taxon>
        <taxon>Fungi</taxon>
        <taxon>Dikarya</taxon>
        <taxon>Ascomycota</taxon>
        <taxon>Pezizomycotina</taxon>
        <taxon>Eurotiomycetes</taxon>
        <taxon>Chaetothyriomycetidae</taxon>
        <taxon>Chaetothyriales</taxon>
        <taxon>Herpotrichiellaceae</taxon>
        <taxon>Fonsecaea</taxon>
    </lineage>
</organism>
<dbReference type="Pfam" id="PF14226">
    <property type="entry name" value="DIOX_N"/>
    <property type="match status" value="1"/>
</dbReference>
<dbReference type="PANTHER" id="PTHR47990">
    <property type="entry name" value="2-OXOGLUTARATE (2OG) AND FE(II)-DEPENDENT OXYGENASE SUPERFAMILY PROTEIN-RELATED"/>
    <property type="match status" value="1"/>
</dbReference>
<gene>
    <name evidence="5" type="ORF">AYL99_04841</name>
</gene>
<keyword evidence="2" id="KW-0560">Oxidoreductase</keyword>